<protein>
    <recommendedName>
        <fullName evidence="2">Integrase catalytic domain-containing protein</fullName>
    </recommendedName>
</protein>
<evidence type="ECO:0000313" key="3">
    <source>
        <dbReference type="EMBL" id="GEP01727.1"/>
    </source>
</evidence>
<comment type="caution">
    <text evidence="3">The sequence shown here is derived from an EMBL/GenBank/DDBJ whole genome shotgun (WGS) entry which is preliminary data.</text>
</comment>
<dbReference type="EMBL" id="BJZT01000049">
    <property type="protein sequence ID" value="GEP01727.1"/>
    <property type="molecule type" value="Genomic_DNA"/>
</dbReference>
<keyword evidence="4" id="KW-1185">Reference proteome</keyword>
<dbReference type="RefSeq" id="WP_147082297.1">
    <property type="nucleotide sequence ID" value="NZ_BJZT01000049.1"/>
</dbReference>
<evidence type="ECO:0000313" key="4">
    <source>
        <dbReference type="Proteomes" id="UP000321258"/>
    </source>
</evidence>
<dbReference type="GO" id="GO:0015074">
    <property type="term" value="P:DNA integration"/>
    <property type="evidence" value="ECO:0007669"/>
    <property type="project" value="InterPro"/>
</dbReference>
<accession>A0A512IVI6</accession>
<organism evidence="3 4">
    <name type="scientific">Methylobacterium haplocladii</name>
    <dbReference type="NCBI Taxonomy" id="1176176"/>
    <lineage>
        <taxon>Bacteria</taxon>
        <taxon>Pseudomonadati</taxon>
        <taxon>Pseudomonadota</taxon>
        <taxon>Alphaproteobacteria</taxon>
        <taxon>Hyphomicrobiales</taxon>
        <taxon>Methylobacteriaceae</taxon>
        <taxon>Methylobacterium</taxon>
    </lineage>
</organism>
<feature type="compositionally biased region" description="Basic residues" evidence="1">
    <location>
        <begin position="776"/>
        <end position="787"/>
    </location>
</feature>
<dbReference type="Gene3D" id="3.30.420.10">
    <property type="entry name" value="Ribonuclease H-like superfamily/Ribonuclease H"/>
    <property type="match status" value="1"/>
</dbReference>
<dbReference type="InterPro" id="IPR001584">
    <property type="entry name" value="Integrase_cat-core"/>
</dbReference>
<gene>
    <name evidence="3" type="ORF">MHA02_41140</name>
</gene>
<reference evidence="3 4" key="1">
    <citation type="submission" date="2019-07" db="EMBL/GenBank/DDBJ databases">
        <title>Whole genome shotgun sequence of Methylobacterium haplocladii NBRC 107714.</title>
        <authorList>
            <person name="Hosoyama A."/>
            <person name="Uohara A."/>
            <person name="Ohji S."/>
            <person name="Ichikawa N."/>
        </authorList>
    </citation>
    <scope>NUCLEOTIDE SEQUENCE [LARGE SCALE GENOMIC DNA]</scope>
    <source>
        <strain evidence="3 4">NBRC 107714</strain>
    </source>
</reference>
<name>A0A512IVI6_9HYPH</name>
<evidence type="ECO:0000259" key="2">
    <source>
        <dbReference type="PROSITE" id="PS50994"/>
    </source>
</evidence>
<dbReference type="GO" id="GO:0003676">
    <property type="term" value="F:nucleic acid binding"/>
    <property type="evidence" value="ECO:0007669"/>
    <property type="project" value="InterPro"/>
</dbReference>
<feature type="region of interest" description="Disordered" evidence="1">
    <location>
        <begin position="734"/>
        <end position="787"/>
    </location>
</feature>
<dbReference type="PROSITE" id="PS50994">
    <property type="entry name" value="INTEGRASE"/>
    <property type="match status" value="1"/>
</dbReference>
<dbReference type="Proteomes" id="UP000321258">
    <property type="component" value="Unassembled WGS sequence"/>
</dbReference>
<feature type="domain" description="Integrase catalytic" evidence="2">
    <location>
        <begin position="312"/>
        <end position="509"/>
    </location>
</feature>
<proteinExistence type="predicted"/>
<evidence type="ECO:0000256" key="1">
    <source>
        <dbReference type="SAM" id="MobiDB-lite"/>
    </source>
</evidence>
<dbReference type="OrthoDB" id="5287589at2"/>
<dbReference type="SUPFAM" id="SSF53098">
    <property type="entry name" value="Ribonuclease H-like"/>
    <property type="match status" value="1"/>
</dbReference>
<dbReference type="InterPro" id="IPR036397">
    <property type="entry name" value="RNaseH_sf"/>
</dbReference>
<sequence length="787" mass="88730">MAARNPLAAITPIDDGARIHAWGDVWRLVRTSAKGHKLKKVHDPDVTMLVTHTVYNAEALTSTFRREDDYFRPRSVVERARKHPISISHLPLKDQNDIEFKIECITEYYKLYYNKKISRTADGFKRAAELISATLGLLKQKPNRNVNDPSPPPKKRGCRNNFDAALNGSTLQSWIEKLEAADWDFVELRDGRNRSGNHNGRFSPETYTLLEDYAHQYCRPHCPNRRNVYDDFKVAFNALNNRFRDEGRPLDHLPSFSRFCLEIAKLDDWEVDYARLGHEAAHRKRKLIGAGLDVHYALERVEMDYYNVDLHLLLVDTEVWKHLSPKLRIQIERNRWYLCVAIDVASRCILGMKLARSESSQVALDTLRMVFYDKTGIGRAAGALSPWDQCGPPWMLTTDQGSAFVKSWFQFRAVSLLADVFNPPAAQPQLRAFIERFFRTVLEGLLKRFEGNTGGSIAALGDYPAQLRAVLTVEQFSHLLVRWCVDIYHHKKHAGLGGETPRDAWVRLTKLLPPMPAPDPCRMRISFGIDLKRPTRMTGIRVLGLDYSSEELQAWCRRKGDTEAEVKVDPYNLGAISVRLDPDSVGFITVPCRTRFMEGRRLDDWIQASEELSRRYEDVAQMRLPIILKTIEEIQRTHRRAVEIADLKGIEYDCDRIEHYEGKLSIGFAVPASEDFPGLASVMPTALPSQSSRTGTLPSTFALPGSLSFAVGASRVVAGSSSVPALRPTSAADVPAADLPTGSTPIPPCVPDRSAAPEAEEARSAPVPDATEPAGPRRRRTTVKLEK</sequence>
<dbReference type="InterPro" id="IPR012337">
    <property type="entry name" value="RNaseH-like_sf"/>
</dbReference>
<dbReference type="AlphaFoldDB" id="A0A512IVI6"/>